<dbReference type="SUPFAM" id="SSF48452">
    <property type="entry name" value="TPR-like"/>
    <property type="match status" value="1"/>
</dbReference>
<keyword evidence="4" id="KW-0159">Chromosome partition</keyword>
<feature type="compositionally biased region" description="Polar residues" evidence="5">
    <location>
        <begin position="359"/>
        <end position="374"/>
    </location>
</feature>
<dbReference type="InterPro" id="IPR005314">
    <property type="entry name" value="Peptidase_C50"/>
</dbReference>
<feature type="region of interest" description="Disordered" evidence="5">
    <location>
        <begin position="314"/>
        <end position="387"/>
    </location>
</feature>
<dbReference type="PANTHER" id="PTHR12792">
    <property type="entry name" value="EXTRA SPINDLE POLES 1-RELATED"/>
    <property type="match status" value="1"/>
</dbReference>
<keyword evidence="8" id="KW-1185">Reference proteome</keyword>
<dbReference type="InterPro" id="IPR030397">
    <property type="entry name" value="SEPARIN_core_dom"/>
</dbReference>
<name>A0AAF0J9K2_9BASI</name>
<evidence type="ECO:0000313" key="7">
    <source>
        <dbReference type="EMBL" id="WFD38847.1"/>
    </source>
</evidence>
<evidence type="ECO:0000256" key="4">
    <source>
        <dbReference type="ARBA" id="ARBA00022829"/>
    </source>
</evidence>
<dbReference type="PANTHER" id="PTHR12792:SF0">
    <property type="entry name" value="SEPARIN"/>
    <property type="match status" value="1"/>
</dbReference>
<dbReference type="Proteomes" id="UP001217754">
    <property type="component" value="Chromosome 2"/>
</dbReference>
<organism evidence="7 8">
    <name type="scientific">Malassezia japonica</name>
    <dbReference type="NCBI Taxonomy" id="223818"/>
    <lineage>
        <taxon>Eukaryota</taxon>
        <taxon>Fungi</taxon>
        <taxon>Dikarya</taxon>
        <taxon>Basidiomycota</taxon>
        <taxon>Ustilaginomycotina</taxon>
        <taxon>Malasseziomycetes</taxon>
        <taxon>Malasseziales</taxon>
        <taxon>Malasseziaceae</taxon>
        <taxon>Malassezia</taxon>
    </lineage>
</organism>
<dbReference type="GO" id="GO:0051307">
    <property type="term" value="P:meiotic chromosome separation"/>
    <property type="evidence" value="ECO:0007669"/>
    <property type="project" value="TreeGrafter"/>
</dbReference>
<comment type="catalytic activity">
    <reaction evidence="1">
        <text>All bonds known to be hydrolyzed by this endopeptidase have arginine in P1 and an acidic residue in P4. P6 is often occupied by an acidic residue or by a hydroxy-amino-acid residue, the phosphorylation of which enhances cleavage.</text>
        <dbReference type="EC" id="3.4.22.49"/>
    </reaction>
</comment>
<dbReference type="GO" id="GO:0006508">
    <property type="term" value="P:proteolysis"/>
    <property type="evidence" value="ECO:0007669"/>
    <property type="project" value="InterPro"/>
</dbReference>
<evidence type="ECO:0000256" key="2">
    <source>
        <dbReference type="ARBA" id="ARBA00012489"/>
    </source>
</evidence>
<dbReference type="RefSeq" id="XP_060121744.1">
    <property type="nucleotide sequence ID" value="XM_060265761.1"/>
</dbReference>
<dbReference type="GO" id="GO:0044732">
    <property type="term" value="C:mitotic spindle pole body"/>
    <property type="evidence" value="ECO:0007669"/>
    <property type="project" value="TreeGrafter"/>
</dbReference>
<protein>
    <recommendedName>
        <fullName evidence="2">separase</fullName>
        <ecNumber evidence="2">3.4.22.49</ecNumber>
    </recommendedName>
</protein>
<gene>
    <name evidence="7" type="primary">ESP1</name>
    <name evidence="7" type="ORF">MJAP1_001811</name>
</gene>
<evidence type="ECO:0000313" key="8">
    <source>
        <dbReference type="Proteomes" id="UP001217754"/>
    </source>
</evidence>
<evidence type="ECO:0000259" key="6">
    <source>
        <dbReference type="PROSITE" id="PS51700"/>
    </source>
</evidence>
<dbReference type="InterPro" id="IPR011990">
    <property type="entry name" value="TPR-like_helical_dom_sf"/>
</dbReference>
<feature type="compositionally biased region" description="Polar residues" evidence="5">
    <location>
        <begin position="340"/>
        <end position="351"/>
    </location>
</feature>
<feature type="domain" description="Peptidase C50" evidence="6">
    <location>
        <begin position="1166"/>
        <end position="1261"/>
    </location>
</feature>
<feature type="compositionally biased region" description="Basic and acidic residues" evidence="5">
    <location>
        <begin position="318"/>
        <end position="328"/>
    </location>
</feature>
<reference evidence="7" key="1">
    <citation type="submission" date="2023-03" db="EMBL/GenBank/DDBJ databases">
        <title>Mating type loci evolution in Malassezia.</title>
        <authorList>
            <person name="Coelho M.A."/>
        </authorList>
    </citation>
    <scope>NUCLEOTIDE SEQUENCE</scope>
    <source>
        <strain evidence="7">CBS 9431</strain>
    </source>
</reference>
<dbReference type="EMBL" id="CP119959">
    <property type="protein sequence ID" value="WFD38847.1"/>
    <property type="molecule type" value="Genomic_DNA"/>
</dbReference>
<keyword evidence="3 7" id="KW-0378">Hydrolase</keyword>
<dbReference type="GO" id="GO:0072686">
    <property type="term" value="C:mitotic spindle"/>
    <property type="evidence" value="ECO:0007669"/>
    <property type="project" value="TreeGrafter"/>
</dbReference>
<sequence>MHAARILCGLQFADGVPSTYNACATYLQRAAGLAGHGGPSKQHYVSEVAFHYGSRLYASGQHGHAVPFLRIACDTEGLDDEGTRAKYVRKCQVLAGAYQHISDYHNAYDTYCRGLAQDHALDGAAEAAGHALLPAALETEPLALSAAMVKGVLQLSVYCLLYPQDLSHEKSLAHQLKRLDLSPASRGAWLEYAAHSMESMLLRDETPKALQDVLHAAIPCYSPTEYPLRRARVLLKLHLYDTLRDTPNDDKAIAACLDRPLVKDAGLEAWHEELRCTMYLQNVIATVCLHASNGPKLEEAAKLLQEACARLIKSTQRPSEERDKEPIARTRSGRSRGPTPVSTRVTRSRAATPSEKSRPSTPARSASTLSSSTPPRKGSGEGAAPNTTPIFPVAKLLSAACDAMAYVGMDYAYFDALRALQRLTKQKLPAMHAEATARIVVHLVSLRAGADACSTAKSCEKETAPMLFADMMGKVQAGETSDIVAQYERGVQLAQSSLPGATSSWERVSSKCTEYDLQAQAALAYASYCAPQGQYTEALSATLQALRTYLRSAMVLAKAAAPDPDVFATKEAPGKRSIPRYAMLELRALHWRVAKSLSCTYLALSRMYAERGAVRDANAFAQEAIDFSEQHRAPLLRAAALLWRAELYGSQRDMDAARVAWANGMGLLGTIPSAQAVHAKVLAAEWSGEYGNAWAEAGEAWSALQQLFGADLLRDLYVRIACATLDDDELRDTVAHELASVTLAERSLAYAESEMRADAVWAILPEAARALPGAAPRPTTRGQASLAKNVKAWLDDAEDLLAPLHINDARLARRALRAQCSLSLLRAPFCASEGAAKMATEAAVSLNASVSVSVRRAYVDTAARRQQPAKVDWFAIRPPPRPVSPFSQSVAGVYDAPLQPPSNSAVLTLALSSDRCELLLSRLGGHAPTVYTLPIDRQSRREGEEEPLTADAVLTELRAILAASNAGVQGAKDVHALEARKAWWTERRALDERLRELLQSIQDTWLGAFQGLFVPWPDVPLSGLRDQVVRAFDHALSGRMAHKHRVLLPDTALACLAALPTDCTAEVLEDWAHFVMDATQLAGVSIAQDEVDLDELCSDLRSALDEHQAKRRKDPERDEHLYLVLDRELCEIPWESMPILRERSVSRVPSWEFLAALTPAVRTLDRQSTAYLLNPGGDLVRSEARFAGLLQAQPRWQGTIGRTPVIDEVARALATKDTFLYFGHAGGEMYVQPMQLRSLGQCATSMLWGCSSGVLRDHGEYDPSGTPYDYLVAQCPAMLANLWDTTDKELDGVCETVLRGVGLFSPAAAPLSRAVAAARSACKLPYLTGAACVVYGVPVQWQ</sequence>
<dbReference type="EC" id="3.4.22.49" evidence="2"/>
<proteinExistence type="predicted"/>
<evidence type="ECO:0000256" key="3">
    <source>
        <dbReference type="ARBA" id="ARBA00022801"/>
    </source>
</evidence>
<dbReference type="PROSITE" id="PS51700">
    <property type="entry name" value="SEPARIN"/>
    <property type="match status" value="1"/>
</dbReference>
<evidence type="ECO:0000256" key="5">
    <source>
        <dbReference type="SAM" id="MobiDB-lite"/>
    </source>
</evidence>
<evidence type="ECO:0000256" key="1">
    <source>
        <dbReference type="ARBA" id="ARBA00000451"/>
    </source>
</evidence>
<dbReference type="GO" id="GO:0005634">
    <property type="term" value="C:nucleus"/>
    <property type="evidence" value="ECO:0007669"/>
    <property type="project" value="InterPro"/>
</dbReference>
<dbReference type="Pfam" id="PF03568">
    <property type="entry name" value="Separin_C"/>
    <property type="match status" value="1"/>
</dbReference>
<dbReference type="GO" id="GO:0005737">
    <property type="term" value="C:cytoplasm"/>
    <property type="evidence" value="ECO:0007669"/>
    <property type="project" value="TreeGrafter"/>
</dbReference>
<dbReference type="GO" id="GO:0004197">
    <property type="term" value="F:cysteine-type endopeptidase activity"/>
    <property type="evidence" value="ECO:0007669"/>
    <property type="project" value="InterPro"/>
</dbReference>
<dbReference type="GeneID" id="85225460"/>
<accession>A0AAF0J9K2</accession>